<dbReference type="InterPro" id="IPR009057">
    <property type="entry name" value="Homeodomain-like_sf"/>
</dbReference>
<evidence type="ECO:0000259" key="3">
    <source>
        <dbReference type="PROSITE" id="PS50977"/>
    </source>
</evidence>
<keyword evidence="1 2" id="KW-0238">DNA-binding</keyword>
<name>A0A2N3WEF3_9PSEU</name>
<evidence type="ECO:0000313" key="4">
    <source>
        <dbReference type="EMBL" id="PKV92274.1"/>
    </source>
</evidence>
<dbReference type="Proteomes" id="UP000233750">
    <property type="component" value="Unassembled WGS sequence"/>
</dbReference>
<dbReference type="EMBL" id="PJMY01000003">
    <property type="protein sequence ID" value="PKV92274.1"/>
    <property type="molecule type" value="Genomic_DNA"/>
</dbReference>
<dbReference type="PANTHER" id="PTHR30055:SF178">
    <property type="entry name" value="POSSIBLE TRANSCRIPTIONAL REGULATORY PROTEIN"/>
    <property type="match status" value="1"/>
</dbReference>
<comment type="caution">
    <text evidence="4">The sequence shown here is derived from an EMBL/GenBank/DDBJ whole genome shotgun (WGS) entry which is preliminary data.</text>
</comment>
<dbReference type="PANTHER" id="PTHR30055">
    <property type="entry name" value="HTH-TYPE TRANSCRIPTIONAL REGULATOR RUTR"/>
    <property type="match status" value="1"/>
</dbReference>
<sequence>MSDFQRARSPEQVEARREAILDVAEQLMTESSVDEISMRELARRVGLSASNVARYFPTREAVYLEVLDRARGAWLDSLTLNGDLPEVAATLAASLAARPVLCELISVLANVLERNVSAEIAREYKLRSAKHNARTADLLRTALPGLSPEAAQELSAAIFVFTAGLWPLAHPNEAVREAIKDPRLSGSRVDFEDRLRRIVIVLVTGYRAGS</sequence>
<protein>
    <submittedName>
        <fullName evidence="4">TetR family transcriptional regulator</fullName>
    </submittedName>
</protein>
<keyword evidence="5" id="KW-1185">Reference proteome</keyword>
<dbReference type="Pfam" id="PF00440">
    <property type="entry name" value="TetR_N"/>
    <property type="match status" value="1"/>
</dbReference>
<feature type="domain" description="HTH tetR-type" evidence="3">
    <location>
        <begin position="14"/>
        <end position="74"/>
    </location>
</feature>
<dbReference type="InterPro" id="IPR050109">
    <property type="entry name" value="HTH-type_TetR-like_transc_reg"/>
</dbReference>
<evidence type="ECO:0000313" key="5">
    <source>
        <dbReference type="Proteomes" id="UP000233750"/>
    </source>
</evidence>
<dbReference type="PROSITE" id="PS50977">
    <property type="entry name" value="HTH_TETR_2"/>
    <property type="match status" value="1"/>
</dbReference>
<dbReference type="GO" id="GO:0003700">
    <property type="term" value="F:DNA-binding transcription factor activity"/>
    <property type="evidence" value="ECO:0007669"/>
    <property type="project" value="TreeGrafter"/>
</dbReference>
<reference evidence="4 5" key="1">
    <citation type="submission" date="2017-12" db="EMBL/GenBank/DDBJ databases">
        <title>Sequencing the genomes of 1000 Actinobacteria strains.</title>
        <authorList>
            <person name="Klenk H.-P."/>
        </authorList>
    </citation>
    <scope>NUCLEOTIDE SEQUENCE [LARGE SCALE GENOMIC DNA]</scope>
    <source>
        <strain evidence="4 5">DSM 45165</strain>
    </source>
</reference>
<proteinExistence type="predicted"/>
<dbReference type="GO" id="GO:0000976">
    <property type="term" value="F:transcription cis-regulatory region binding"/>
    <property type="evidence" value="ECO:0007669"/>
    <property type="project" value="TreeGrafter"/>
</dbReference>
<dbReference type="Gene3D" id="1.10.357.10">
    <property type="entry name" value="Tetracycline Repressor, domain 2"/>
    <property type="match status" value="1"/>
</dbReference>
<dbReference type="InterPro" id="IPR001647">
    <property type="entry name" value="HTH_TetR"/>
</dbReference>
<dbReference type="AlphaFoldDB" id="A0A2N3WEF3"/>
<dbReference type="OrthoDB" id="6637160at2"/>
<accession>A0A2N3WEF3</accession>
<gene>
    <name evidence="4" type="ORF">ATK30_3070</name>
</gene>
<dbReference type="InterPro" id="IPR041483">
    <property type="entry name" value="TetR_C_34"/>
</dbReference>
<dbReference type="SUPFAM" id="SSF46689">
    <property type="entry name" value="Homeodomain-like"/>
    <property type="match status" value="1"/>
</dbReference>
<organism evidence="4 5">
    <name type="scientific">Amycolatopsis echigonensis</name>
    <dbReference type="NCBI Taxonomy" id="2576905"/>
    <lineage>
        <taxon>Bacteria</taxon>
        <taxon>Bacillati</taxon>
        <taxon>Actinomycetota</taxon>
        <taxon>Actinomycetes</taxon>
        <taxon>Pseudonocardiales</taxon>
        <taxon>Pseudonocardiaceae</taxon>
        <taxon>Amycolatopsis</taxon>
    </lineage>
</organism>
<feature type="DNA-binding region" description="H-T-H motif" evidence="2">
    <location>
        <begin position="37"/>
        <end position="56"/>
    </location>
</feature>
<evidence type="ECO:0000256" key="1">
    <source>
        <dbReference type="ARBA" id="ARBA00023125"/>
    </source>
</evidence>
<evidence type="ECO:0000256" key="2">
    <source>
        <dbReference type="PROSITE-ProRule" id="PRU00335"/>
    </source>
</evidence>
<dbReference type="RefSeq" id="WP_101436143.1">
    <property type="nucleotide sequence ID" value="NZ_PJMY01000003.1"/>
</dbReference>
<dbReference type="Pfam" id="PF17929">
    <property type="entry name" value="TetR_C_34"/>
    <property type="match status" value="1"/>
</dbReference>